<sequence length="1590" mass="185167">MIFPDFKSFSPDQCINQFSYHLYLGQVLPSYFFIEAVPDDIYIPKLNSLCDILNADDSAFQYAKWILYSIISRLSTEIINQNVSVHSPQCQIKKPNIPDSFYLLALDSKTVKSKEATVLLQIFTGKSDFFQKNKSSSSSKPLNTDEQKSVVQAISYLFEKHRGLYTALLRHGYIEALLMRIGPELLFNHFKLNSFSLKEQFDNSYLPFFSIKLVNPTNFHQFWCQYPILFDTKTSQLFQSLFACDIPFPYVSTKYFIESDLNDAILSLTNDVLTKRNKSFIDIILIVCRTLIINGLKTTKDQECLLTYTKQFPDLRMIAFLAEYESIKNEIVYENVISQIINNMNSDSNSISKIESDSIMMDAIERLNNDCSICRFLSNSIGKKTTNSDLEKMSLPKYLNTYANLNIDFDGFKDKKMFVFSDNDRKNDFAFIYSFRAMSLILNQVEKLKGNDSQIDLLDMSSISLTESLSETTLSLNEIDSIFSNNLIKVIEIIQLLTNEEFFEKLIIEFYSILFVSEKPKKSKKELEIEDVNSFVFSDDKIAEIVSILFHFCPKQKEIRKDFLRLKFIKILSQKKFEEAKNLTENEDDPLYKLTMMAELVFKISNSEQWSFPKCIDKSLFDAEYLLSNNEDFGSDFREKSTELNILVGKRRAHKKYSKYSPCYLYDIDKTSRNIEAFNSSNFDKIEEDNRCIQFTDFVDFESKLDKSGIDDLKNLDDIIAFEIKSDKLASLLTLKTVPDEYRDNKFINAIFDKTVNSPQKNTLVDLNEKIQTLEDVTEYLQKNDKKLLPIEKSDIQILLTKSFSFNPLPYEILNDLYYRDSDTVLSFYKPLFDKLKLSDFIKLVPFCFYDYFTFLSKFSDVNENMNLTEYLEFLVVKKKFKQAKNLASDFSLTTQLDSIVNDHFSIEDSQLIEIYFPQLKESLLKKFPRKEKEEFVPSEKERMIMEHLQCFLEFDENDDDHYELENLPTFSNLFNLFDCIKHDFESISTPLMKKIVETVTFLISSSFVDCFDAELAAIRVFPLLFKYVKLFTLKMANLSDSSNYQSLIYKLDCLSRFVFCGFNGTFDEVYSFDDFSTKQAGASFASLCQKYDQTEILRDIQNSWGLFDYRFFDSSLNCIKLGLFKQGNIELEKTVKAHQALKIDCQCLANDLIPILSFLRPIAASSFIRKIKELFEGMIQKAAEIEKKDDQKRIIKSFIEFKIFFEKMIQNESGIEMNDDQEKFFKSLRNQSKEEDIEKVQIPIVHITSPQIISLDKSLSIVGASEDRILFHCQFGDFDEAFNLFNRFFIKATSFSSNNAPLSSHSSSSSNLRLTVFLRVLITPAIAFKQWNGFWLKLVRCLNMFESIIDDFINYLNQNQIFFILLDVQRRLEYNDRALIAAMKLFETTKSWQEQKKLLKTMSLLIQKSLSLSDPEEKKKHKSFFNDDSLFQLQRRVNVQLAVNSMFLNTNAPFDNKLEIMTSKENTLNLGSFLLLRLQIGYFFEICELPDISMEEICECAIEKLNSSENKEDMNLSSFFKNLTRLEAGTYSKLILCLSKSIYRRVPDENTFIEFVTRNIKGNNLIASVLQSFGFENEADEFLNRKSHK</sequence>
<accession>A0ABR2KNC1</accession>
<keyword evidence="2" id="KW-1185">Reference proteome</keyword>
<gene>
    <name evidence="1" type="ORF">M9Y10_029712</name>
</gene>
<proteinExistence type="predicted"/>
<comment type="caution">
    <text evidence="1">The sequence shown here is derived from an EMBL/GenBank/DDBJ whole genome shotgun (WGS) entry which is preliminary data.</text>
</comment>
<protein>
    <submittedName>
        <fullName evidence="1">Uncharacterized protein</fullName>
    </submittedName>
</protein>
<name>A0ABR2KNC1_9EUKA</name>
<reference evidence="1 2" key="1">
    <citation type="submission" date="2024-04" db="EMBL/GenBank/DDBJ databases">
        <title>Tritrichomonas musculus Genome.</title>
        <authorList>
            <person name="Alves-Ferreira E."/>
            <person name="Grigg M."/>
            <person name="Lorenzi H."/>
            <person name="Galac M."/>
        </authorList>
    </citation>
    <scope>NUCLEOTIDE SEQUENCE [LARGE SCALE GENOMIC DNA]</scope>
    <source>
        <strain evidence="1 2">EAF2021</strain>
    </source>
</reference>
<evidence type="ECO:0000313" key="1">
    <source>
        <dbReference type="EMBL" id="KAK8892483.1"/>
    </source>
</evidence>
<organism evidence="1 2">
    <name type="scientific">Tritrichomonas musculus</name>
    <dbReference type="NCBI Taxonomy" id="1915356"/>
    <lineage>
        <taxon>Eukaryota</taxon>
        <taxon>Metamonada</taxon>
        <taxon>Parabasalia</taxon>
        <taxon>Tritrichomonadida</taxon>
        <taxon>Tritrichomonadidae</taxon>
        <taxon>Tritrichomonas</taxon>
    </lineage>
</organism>
<dbReference type="EMBL" id="JAPFFF010000004">
    <property type="protein sequence ID" value="KAK8892483.1"/>
    <property type="molecule type" value="Genomic_DNA"/>
</dbReference>
<evidence type="ECO:0000313" key="2">
    <source>
        <dbReference type="Proteomes" id="UP001470230"/>
    </source>
</evidence>
<dbReference type="Proteomes" id="UP001470230">
    <property type="component" value="Unassembled WGS sequence"/>
</dbReference>